<dbReference type="PIRSF" id="PIRSF001092">
    <property type="entry name" value="Alpha-L-fucosidase"/>
    <property type="match status" value="1"/>
</dbReference>
<evidence type="ECO:0000256" key="5">
    <source>
        <dbReference type="ARBA" id="ARBA00022801"/>
    </source>
</evidence>
<dbReference type="GO" id="GO:0004560">
    <property type="term" value="F:alpha-L-fucosidase activity"/>
    <property type="evidence" value="ECO:0007669"/>
    <property type="project" value="InterPro"/>
</dbReference>
<dbReference type="PRINTS" id="PR00741">
    <property type="entry name" value="GLHYDRLASE29"/>
</dbReference>
<evidence type="ECO:0000256" key="6">
    <source>
        <dbReference type="ARBA" id="ARBA00023295"/>
    </source>
</evidence>
<dbReference type="Pfam" id="PF01120">
    <property type="entry name" value="Alpha_L_fucos"/>
    <property type="match status" value="1"/>
</dbReference>
<accession>A0A1U7CXG3</accession>
<dbReference type="STRING" id="1387353.BSF38_05185"/>
<dbReference type="PANTHER" id="PTHR10030">
    <property type="entry name" value="ALPHA-L-FUCOSIDASE"/>
    <property type="match status" value="1"/>
</dbReference>
<keyword evidence="11" id="KW-1185">Reference proteome</keyword>
<evidence type="ECO:0000256" key="1">
    <source>
        <dbReference type="ARBA" id="ARBA00004071"/>
    </source>
</evidence>
<feature type="signal peptide" evidence="8">
    <location>
        <begin position="1"/>
        <end position="22"/>
    </location>
</feature>
<keyword evidence="6 10" id="KW-0326">Glycosidase</keyword>
<evidence type="ECO:0000313" key="10">
    <source>
        <dbReference type="EMBL" id="APW63611.1"/>
    </source>
</evidence>
<evidence type="ECO:0000256" key="2">
    <source>
        <dbReference type="ARBA" id="ARBA00007951"/>
    </source>
</evidence>
<dbReference type="PANTHER" id="PTHR10030:SF37">
    <property type="entry name" value="ALPHA-L-FUCOSIDASE-RELATED"/>
    <property type="match status" value="1"/>
</dbReference>
<evidence type="ECO:0000313" key="11">
    <source>
        <dbReference type="Proteomes" id="UP000186309"/>
    </source>
</evidence>
<dbReference type="InterPro" id="IPR057739">
    <property type="entry name" value="Glyco_hydro_29_N"/>
</dbReference>
<organism evidence="10 11">
    <name type="scientific">Paludisphaera borealis</name>
    <dbReference type="NCBI Taxonomy" id="1387353"/>
    <lineage>
        <taxon>Bacteria</taxon>
        <taxon>Pseudomonadati</taxon>
        <taxon>Planctomycetota</taxon>
        <taxon>Planctomycetia</taxon>
        <taxon>Isosphaerales</taxon>
        <taxon>Isosphaeraceae</taxon>
        <taxon>Paludisphaera</taxon>
    </lineage>
</organism>
<dbReference type="AlphaFoldDB" id="A0A1U7CXG3"/>
<dbReference type="EMBL" id="CP019082">
    <property type="protein sequence ID" value="APW63611.1"/>
    <property type="molecule type" value="Genomic_DNA"/>
</dbReference>
<dbReference type="InterPro" id="IPR000933">
    <property type="entry name" value="Glyco_hydro_29"/>
</dbReference>
<feature type="site" description="May be important for catalysis" evidence="7">
    <location>
        <position position="276"/>
    </location>
</feature>
<proteinExistence type="inferred from homology"/>
<dbReference type="SUPFAM" id="SSF51445">
    <property type="entry name" value="(Trans)glycosidases"/>
    <property type="match status" value="1"/>
</dbReference>
<dbReference type="OrthoDB" id="9760597at2"/>
<evidence type="ECO:0000259" key="9">
    <source>
        <dbReference type="Pfam" id="PF01120"/>
    </source>
</evidence>
<evidence type="ECO:0000256" key="3">
    <source>
        <dbReference type="ARBA" id="ARBA00012662"/>
    </source>
</evidence>
<dbReference type="EC" id="3.2.1.51" evidence="3"/>
<keyword evidence="4 8" id="KW-0732">Signal</keyword>
<dbReference type="GO" id="GO:0006004">
    <property type="term" value="P:fucose metabolic process"/>
    <property type="evidence" value="ECO:0007669"/>
    <property type="project" value="InterPro"/>
</dbReference>
<protein>
    <recommendedName>
        <fullName evidence="3">alpha-L-fucosidase</fullName>
        <ecNumber evidence="3">3.2.1.51</ecNumber>
    </recommendedName>
</protein>
<dbReference type="GO" id="GO:0016139">
    <property type="term" value="P:glycoside catabolic process"/>
    <property type="evidence" value="ECO:0007669"/>
    <property type="project" value="TreeGrafter"/>
</dbReference>
<name>A0A1U7CXG3_9BACT</name>
<dbReference type="Proteomes" id="UP000186309">
    <property type="component" value="Chromosome"/>
</dbReference>
<sequence length="441" mass="49309">MRIGRPAAWLCLLLAGFVPARADDAAPQTADARTWFENAKFGLFIHWGVYSLLGKGEWVMETDKIPIAEYRKLPPQFNPVKFDAEDWARLAKAAGVRYVTITSKHHDGFCMFDSKLTDYDVVDASPYGKDPLKALAEALRKQHIKLFFYYSLLDWHHPDFYPLGKSGHQAGREKKGEWEKYVAYYQGQVRELCTNYGEIGGIWFDGWWDRPEAAWDLEGTYKLIHELQPGALVGNNHHVAPFPGEDFQMFEQDLPGENSAGFNKAGVTTALPLETCLTMNQSWGYNATDDHYKSPEQIIQALVGAAGRGANLLLNVGPKPDGAIGPEFTERLLTVGRWLESNGEAVYGTRRGPIPPQWWGVTTLRTGRDGKAPAIYLHLLKPDAHSIMLPEELVEYDAIPLGKATPLERDPEHGRTKLEIPVDGRAPYDAIIVLSPPALGR</sequence>
<evidence type="ECO:0000256" key="7">
    <source>
        <dbReference type="PIRSR" id="PIRSR001092-1"/>
    </source>
</evidence>
<dbReference type="InterPro" id="IPR016286">
    <property type="entry name" value="FUC_metazoa-typ"/>
</dbReference>
<dbReference type="SMART" id="SM00812">
    <property type="entry name" value="Alpha_L_fucos"/>
    <property type="match status" value="1"/>
</dbReference>
<dbReference type="RefSeq" id="WP_076351470.1">
    <property type="nucleotide sequence ID" value="NZ_CP019082.1"/>
</dbReference>
<gene>
    <name evidence="10" type="ORF">BSF38_05185</name>
</gene>
<dbReference type="KEGG" id="pbor:BSF38_05185"/>
<dbReference type="Gene3D" id="3.20.20.80">
    <property type="entry name" value="Glycosidases"/>
    <property type="match status" value="1"/>
</dbReference>
<feature type="chain" id="PRO_5010517560" description="alpha-L-fucosidase" evidence="8">
    <location>
        <begin position="23"/>
        <end position="441"/>
    </location>
</feature>
<comment type="function">
    <text evidence="1">Alpha-L-fucosidase is responsible for hydrolyzing the alpha-1,6-linked fucose joined to the reducing-end N-acetylglucosamine of the carbohydrate moieties of glycoproteins.</text>
</comment>
<comment type="similarity">
    <text evidence="2">Belongs to the glycosyl hydrolase 29 family.</text>
</comment>
<feature type="domain" description="Glycoside hydrolase family 29 N-terminal" evidence="9">
    <location>
        <begin position="30"/>
        <end position="344"/>
    </location>
</feature>
<evidence type="ECO:0000256" key="8">
    <source>
        <dbReference type="SAM" id="SignalP"/>
    </source>
</evidence>
<keyword evidence="5 10" id="KW-0378">Hydrolase</keyword>
<dbReference type="InterPro" id="IPR017853">
    <property type="entry name" value="GH"/>
</dbReference>
<reference evidence="11" key="1">
    <citation type="submission" date="2016-12" db="EMBL/GenBank/DDBJ databases">
        <title>Comparative genomics of four Isosphaeraceae planctomycetes: a common pool of plasmids and glycoside hydrolase genes.</title>
        <authorList>
            <person name="Ivanova A."/>
        </authorList>
    </citation>
    <scope>NUCLEOTIDE SEQUENCE [LARGE SCALE GENOMIC DNA]</scope>
    <source>
        <strain evidence="11">PX4</strain>
    </source>
</reference>
<evidence type="ECO:0000256" key="4">
    <source>
        <dbReference type="ARBA" id="ARBA00022729"/>
    </source>
</evidence>
<dbReference type="GO" id="GO:0005764">
    <property type="term" value="C:lysosome"/>
    <property type="evidence" value="ECO:0007669"/>
    <property type="project" value="TreeGrafter"/>
</dbReference>